<comment type="similarity">
    <text evidence="9">Belongs to the SEC20 family.</text>
</comment>
<gene>
    <name evidence="12" type="ORF">ISF_00175</name>
</gene>
<feature type="compositionally biased region" description="Polar residues" evidence="10">
    <location>
        <begin position="176"/>
        <end position="194"/>
    </location>
</feature>
<dbReference type="GO" id="GO:0005789">
    <property type="term" value="C:endoplasmic reticulum membrane"/>
    <property type="evidence" value="ECO:0007669"/>
    <property type="project" value="UniProtKB-SubCell"/>
</dbReference>
<feature type="region of interest" description="Disordered" evidence="10">
    <location>
        <begin position="371"/>
        <end position="413"/>
    </location>
</feature>
<evidence type="ECO:0000256" key="6">
    <source>
        <dbReference type="ARBA" id="ARBA00022989"/>
    </source>
</evidence>
<evidence type="ECO:0000256" key="8">
    <source>
        <dbReference type="ARBA" id="ARBA00023136"/>
    </source>
</evidence>
<dbReference type="InterPro" id="IPR056173">
    <property type="entry name" value="Sec20_C"/>
</dbReference>
<dbReference type="AlphaFoldDB" id="A0A162LNG4"/>
<evidence type="ECO:0000256" key="7">
    <source>
        <dbReference type="ARBA" id="ARBA00023054"/>
    </source>
</evidence>
<evidence type="ECO:0000256" key="4">
    <source>
        <dbReference type="ARBA" id="ARBA00022824"/>
    </source>
</evidence>
<feature type="compositionally biased region" description="Basic residues" evidence="10">
    <location>
        <begin position="161"/>
        <end position="174"/>
    </location>
</feature>
<keyword evidence="2" id="KW-0813">Transport</keyword>
<feature type="compositionally biased region" description="Basic and acidic residues" evidence="10">
    <location>
        <begin position="396"/>
        <end position="413"/>
    </location>
</feature>
<dbReference type="EMBL" id="AZHB01000001">
    <property type="protein sequence ID" value="OAA73274.1"/>
    <property type="molecule type" value="Genomic_DNA"/>
</dbReference>
<keyword evidence="7" id="KW-0175">Coiled coil</keyword>
<sequence>MLVLPGLQERLAALQTSAGELSVLVDRLANLTFQPGALPPPGENSEEANDLIAEIRQHIRAGFEEQELLIARSGFARPEGHEKERLLDGLARVGDDLTRYRHEFQKARSQAKKRLIEARELERQLVRQSWLAPPVPPEPETQAENNDEPTTTAATTTTTAQHHHRSPRSVRRSRSATGSGLTDADQQTVGASSNVTASLRRAHDLIASELGRSEYAHQTLSESTAALRRLDDGYGALDDMLGQSRALLGSLLRSQKSDTWYLQTALYMLAVTAAWLAFRRLLYGPLWWLVVLPLRLLFGVGSAATRAVMPAGGGKSAGVGTGGVGGGGEVEVEVKGVPDEALPTIRVDGKDGAAVKEEVREAVEEAVKQVVEQVEPASKEPAEEYAADETGADGGQEDKAAEEEGKAHEKDEL</sequence>
<feature type="domain" description="Sec20 C-terminal" evidence="11">
    <location>
        <begin position="192"/>
        <end position="281"/>
    </location>
</feature>
<evidence type="ECO:0000313" key="13">
    <source>
        <dbReference type="Proteomes" id="UP000076744"/>
    </source>
</evidence>
<evidence type="ECO:0000256" key="5">
    <source>
        <dbReference type="ARBA" id="ARBA00022892"/>
    </source>
</evidence>
<name>A0A162LNG4_CORFA</name>
<evidence type="ECO:0000259" key="11">
    <source>
        <dbReference type="Pfam" id="PF03908"/>
    </source>
</evidence>
<keyword evidence="5" id="KW-0931">ER-Golgi transport</keyword>
<dbReference type="PANTHER" id="PTHR12825">
    <property type="entry name" value="BNIP1-RELATED"/>
    <property type="match status" value="1"/>
</dbReference>
<evidence type="ECO:0000256" key="10">
    <source>
        <dbReference type="SAM" id="MobiDB-lite"/>
    </source>
</evidence>
<evidence type="ECO:0000256" key="2">
    <source>
        <dbReference type="ARBA" id="ARBA00022448"/>
    </source>
</evidence>
<dbReference type="GeneID" id="30016467"/>
<dbReference type="GO" id="GO:0006890">
    <property type="term" value="P:retrograde vesicle-mediated transport, Golgi to endoplasmic reticulum"/>
    <property type="evidence" value="ECO:0007669"/>
    <property type="project" value="InterPro"/>
</dbReference>
<feature type="compositionally biased region" description="Low complexity" evidence="10">
    <location>
        <begin position="150"/>
        <end position="160"/>
    </location>
</feature>
<evidence type="ECO:0000313" key="12">
    <source>
        <dbReference type="EMBL" id="OAA73274.1"/>
    </source>
</evidence>
<dbReference type="Proteomes" id="UP000076744">
    <property type="component" value="Unassembled WGS sequence"/>
</dbReference>
<dbReference type="GO" id="GO:0031201">
    <property type="term" value="C:SNARE complex"/>
    <property type="evidence" value="ECO:0007669"/>
    <property type="project" value="TreeGrafter"/>
</dbReference>
<organism evidence="12 13">
    <name type="scientific">Cordyceps fumosorosea (strain ARSEF 2679)</name>
    <name type="common">Isaria fumosorosea</name>
    <dbReference type="NCBI Taxonomy" id="1081104"/>
    <lineage>
        <taxon>Eukaryota</taxon>
        <taxon>Fungi</taxon>
        <taxon>Dikarya</taxon>
        <taxon>Ascomycota</taxon>
        <taxon>Pezizomycotina</taxon>
        <taxon>Sordariomycetes</taxon>
        <taxon>Hypocreomycetidae</taxon>
        <taxon>Hypocreales</taxon>
        <taxon>Cordycipitaceae</taxon>
        <taxon>Cordyceps</taxon>
    </lineage>
</organism>
<evidence type="ECO:0000256" key="9">
    <source>
        <dbReference type="ARBA" id="ARBA00037934"/>
    </source>
</evidence>
<evidence type="ECO:0000256" key="1">
    <source>
        <dbReference type="ARBA" id="ARBA00004163"/>
    </source>
</evidence>
<dbReference type="Pfam" id="PF03908">
    <property type="entry name" value="Sec20"/>
    <property type="match status" value="1"/>
</dbReference>
<dbReference type="PANTHER" id="PTHR12825:SF0">
    <property type="entry name" value="VESICLE TRANSPORT PROTEIN SEC20"/>
    <property type="match status" value="1"/>
</dbReference>
<evidence type="ECO:0000256" key="3">
    <source>
        <dbReference type="ARBA" id="ARBA00022692"/>
    </source>
</evidence>
<reference evidence="12 13" key="1">
    <citation type="journal article" date="2016" name="Genome Biol. Evol.">
        <title>Divergent and convergent evolution of fungal pathogenicity.</title>
        <authorList>
            <person name="Shang Y."/>
            <person name="Xiao G."/>
            <person name="Zheng P."/>
            <person name="Cen K."/>
            <person name="Zhan S."/>
            <person name="Wang C."/>
        </authorList>
    </citation>
    <scope>NUCLEOTIDE SEQUENCE [LARGE SCALE GENOMIC DNA]</scope>
    <source>
        <strain evidence="12 13">ARSEF 2679</strain>
    </source>
</reference>
<keyword evidence="13" id="KW-1185">Reference proteome</keyword>
<accession>A0A162LNG4</accession>
<protein>
    <submittedName>
        <fullName evidence="12">Sec20 domain protein</fullName>
    </submittedName>
</protein>
<keyword evidence="8" id="KW-0472">Membrane</keyword>
<keyword evidence="4" id="KW-0256">Endoplasmic reticulum</keyword>
<dbReference type="RefSeq" id="XP_018708232.1">
    <property type="nucleotide sequence ID" value="XM_018843782.1"/>
</dbReference>
<proteinExistence type="inferred from homology"/>
<dbReference type="InterPro" id="IPR005606">
    <property type="entry name" value="Sec20"/>
</dbReference>
<feature type="region of interest" description="Disordered" evidence="10">
    <location>
        <begin position="128"/>
        <end position="194"/>
    </location>
</feature>
<dbReference type="STRING" id="1081104.A0A162LNG4"/>
<comment type="caution">
    <text evidence="12">The sequence shown here is derived from an EMBL/GenBank/DDBJ whole genome shotgun (WGS) entry which is preliminary data.</text>
</comment>
<dbReference type="GO" id="GO:0005484">
    <property type="term" value="F:SNAP receptor activity"/>
    <property type="evidence" value="ECO:0007669"/>
    <property type="project" value="InterPro"/>
</dbReference>
<keyword evidence="6" id="KW-1133">Transmembrane helix</keyword>
<comment type="subcellular location">
    <subcellularLocation>
        <location evidence="1">Endoplasmic reticulum membrane</location>
        <topology evidence="1">Single-pass type IV membrane protein</topology>
    </subcellularLocation>
</comment>
<dbReference type="OrthoDB" id="46868at2759"/>
<keyword evidence="3" id="KW-0812">Transmembrane</keyword>